<dbReference type="AlphaFoldDB" id="A0A420HLS8"/>
<dbReference type="STRING" id="212602.A0A420HLS8"/>
<dbReference type="EMBL" id="MCFK01006838">
    <property type="protein sequence ID" value="RKF58349.1"/>
    <property type="molecule type" value="Genomic_DNA"/>
</dbReference>
<protein>
    <submittedName>
        <fullName evidence="1">Uncharacterized protein</fullName>
    </submittedName>
</protein>
<evidence type="ECO:0000313" key="1">
    <source>
        <dbReference type="EMBL" id="RKF58349.1"/>
    </source>
</evidence>
<proteinExistence type="predicted"/>
<dbReference type="Proteomes" id="UP000286134">
    <property type="component" value="Unassembled WGS sequence"/>
</dbReference>
<keyword evidence="2" id="KW-1185">Reference proteome</keyword>
<comment type="caution">
    <text evidence="1">The sequence shown here is derived from an EMBL/GenBank/DDBJ whole genome shotgun (WGS) entry which is preliminary data.</text>
</comment>
<accession>A0A420HLS8</accession>
<gene>
    <name evidence="1" type="ORF">OnM2_068028</name>
</gene>
<sequence length="128" mass="14650">MGKKSERAKLKSLFEQVKPTIALIKADLKAEYELLKSTLYGKKNVSEYFTRWQILSIKCQTNTHSFFVTGEEDPSFALHEALQPIHPITAIFRTNKVNDDINAGIKISILEEMKAWQSFLDSKGILKF</sequence>
<name>A0A420HLS8_9PEZI</name>
<dbReference type="OrthoDB" id="3596658at2759"/>
<feature type="non-terminal residue" evidence="1">
    <location>
        <position position="128"/>
    </location>
</feature>
<evidence type="ECO:0000313" key="2">
    <source>
        <dbReference type="Proteomes" id="UP000286134"/>
    </source>
</evidence>
<reference evidence="1 2" key="1">
    <citation type="journal article" date="2018" name="BMC Genomics">
        <title>Comparative genome analyses reveal sequence features reflecting distinct modes of host-adaptation between dicot and monocot powdery mildew.</title>
        <authorList>
            <person name="Wu Y."/>
            <person name="Ma X."/>
            <person name="Pan Z."/>
            <person name="Kale S.D."/>
            <person name="Song Y."/>
            <person name="King H."/>
            <person name="Zhang Q."/>
            <person name="Presley C."/>
            <person name="Deng X."/>
            <person name="Wei C.I."/>
            <person name="Xiao S."/>
        </authorList>
    </citation>
    <scope>NUCLEOTIDE SEQUENCE [LARGE SCALE GENOMIC DNA]</scope>
    <source>
        <strain evidence="1">UMSG2</strain>
    </source>
</reference>
<organism evidence="1 2">
    <name type="scientific">Erysiphe neolycopersici</name>
    <dbReference type="NCBI Taxonomy" id="212602"/>
    <lineage>
        <taxon>Eukaryota</taxon>
        <taxon>Fungi</taxon>
        <taxon>Dikarya</taxon>
        <taxon>Ascomycota</taxon>
        <taxon>Pezizomycotina</taxon>
        <taxon>Leotiomycetes</taxon>
        <taxon>Erysiphales</taxon>
        <taxon>Erysiphaceae</taxon>
        <taxon>Erysiphe</taxon>
    </lineage>
</organism>